<dbReference type="PANTHER" id="PTHR12526:SF637">
    <property type="entry name" value="GLYCOSYLTRANSFERASE EPSF-RELATED"/>
    <property type="match status" value="1"/>
</dbReference>
<organism evidence="3 4">
    <name type="scientific">Symbiodinium pilosum</name>
    <name type="common">Dinoflagellate</name>
    <dbReference type="NCBI Taxonomy" id="2952"/>
    <lineage>
        <taxon>Eukaryota</taxon>
        <taxon>Sar</taxon>
        <taxon>Alveolata</taxon>
        <taxon>Dinophyceae</taxon>
        <taxon>Suessiales</taxon>
        <taxon>Symbiodiniaceae</taxon>
        <taxon>Symbiodinium</taxon>
    </lineage>
</organism>
<protein>
    <submittedName>
        <fullName evidence="3">Alg2 protein</fullName>
    </submittedName>
</protein>
<keyword evidence="1" id="KW-0808">Transferase</keyword>
<sequence>MTTVFLGASEGTTEVPERVRYLNLEDLADTAAIRRALAGFSAEKWAMVICHRYRPYWAIARSPLAHNLCVVVAHEFGMMSRRQRRWNRRLFASRMHFAGVSPDVAAELQSKPKHEPIVLPNVLDVPGSAAALLSRADALAALGLPEGPLTVGVVGRIHYKKRPKLSAEAFARFSQQNAGSRLVFLGGGDTRELPQADNIFYLGQVPQAQNYFQAFDVLLHPVQVEAFGMVVLEAMYAGVPVVTLPQGGPKYVLGELGAYASEDSPQGFADALARAVKLDRDELLHQGRLRVDQHFSIASLARSLDHVLRRVLSDLLLKQLIEARGVGGVITAGKILQHRQKMNMPVQLLNVTGWVLVESIHDVDAAYVAQRLADGIHHRKMVIDAVHGEMCTEIAFGIQPGNGHFQSTQGDGSKGVLHQLVLFLGGQLRKTSSNIGFGDFTAGAANAVSKATDAITQAENPT</sequence>
<evidence type="ECO:0000313" key="4">
    <source>
        <dbReference type="Proteomes" id="UP000649617"/>
    </source>
</evidence>
<proteinExistence type="predicted"/>
<evidence type="ECO:0000259" key="2">
    <source>
        <dbReference type="Pfam" id="PF00534"/>
    </source>
</evidence>
<dbReference type="CDD" id="cd03801">
    <property type="entry name" value="GT4_PimA-like"/>
    <property type="match status" value="1"/>
</dbReference>
<gene>
    <name evidence="3" type="primary">alg2</name>
    <name evidence="3" type="ORF">SPIL2461_LOCUS10814</name>
</gene>
<dbReference type="SUPFAM" id="SSF53756">
    <property type="entry name" value="UDP-Glycosyltransferase/glycogen phosphorylase"/>
    <property type="match status" value="1"/>
</dbReference>
<dbReference type="AlphaFoldDB" id="A0A812RIP0"/>
<dbReference type="EMBL" id="CAJNIZ010020668">
    <property type="protein sequence ID" value="CAE7444068.1"/>
    <property type="molecule type" value="Genomic_DNA"/>
</dbReference>
<keyword evidence="1" id="KW-0328">Glycosyltransferase</keyword>
<keyword evidence="4" id="KW-1185">Reference proteome</keyword>
<evidence type="ECO:0000256" key="1">
    <source>
        <dbReference type="ARBA" id="ARBA00022676"/>
    </source>
</evidence>
<name>A0A812RIP0_SYMPI</name>
<feature type="domain" description="Glycosyl transferase family 1" evidence="2">
    <location>
        <begin position="140"/>
        <end position="279"/>
    </location>
</feature>
<dbReference type="Proteomes" id="UP000649617">
    <property type="component" value="Unassembled WGS sequence"/>
</dbReference>
<dbReference type="Gene3D" id="3.40.50.2000">
    <property type="entry name" value="Glycogen Phosphorylase B"/>
    <property type="match status" value="2"/>
</dbReference>
<dbReference type="OrthoDB" id="448893at2759"/>
<dbReference type="InterPro" id="IPR001296">
    <property type="entry name" value="Glyco_trans_1"/>
</dbReference>
<dbReference type="GO" id="GO:0016757">
    <property type="term" value="F:glycosyltransferase activity"/>
    <property type="evidence" value="ECO:0007669"/>
    <property type="project" value="UniProtKB-KW"/>
</dbReference>
<dbReference type="PANTHER" id="PTHR12526">
    <property type="entry name" value="GLYCOSYLTRANSFERASE"/>
    <property type="match status" value="1"/>
</dbReference>
<evidence type="ECO:0000313" key="3">
    <source>
        <dbReference type="EMBL" id="CAE7444068.1"/>
    </source>
</evidence>
<reference evidence="3" key="1">
    <citation type="submission" date="2021-02" db="EMBL/GenBank/DDBJ databases">
        <authorList>
            <person name="Dougan E. K."/>
            <person name="Rhodes N."/>
            <person name="Thang M."/>
            <person name="Chan C."/>
        </authorList>
    </citation>
    <scope>NUCLEOTIDE SEQUENCE</scope>
</reference>
<comment type="caution">
    <text evidence="3">The sequence shown here is derived from an EMBL/GenBank/DDBJ whole genome shotgun (WGS) entry which is preliminary data.</text>
</comment>
<dbReference type="Pfam" id="PF00534">
    <property type="entry name" value="Glycos_transf_1"/>
    <property type="match status" value="1"/>
</dbReference>
<accession>A0A812RIP0</accession>